<organism evidence="1 2">
    <name type="scientific">Clytia hemisphaerica</name>
    <dbReference type="NCBI Taxonomy" id="252671"/>
    <lineage>
        <taxon>Eukaryota</taxon>
        <taxon>Metazoa</taxon>
        <taxon>Cnidaria</taxon>
        <taxon>Hydrozoa</taxon>
        <taxon>Hydroidolina</taxon>
        <taxon>Leptothecata</taxon>
        <taxon>Obeliida</taxon>
        <taxon>Clytiidae</taxon>
        <taxon>Clytia</taxon>
    </lineage>
</organism>
<protein>
    <submittedName>
        <fullName evidence="1">Uncharacterized protein</fullName>
    </submittedName>
</protein>
<sequence length="195" mass="22743">NFPFSETKDCKQKTNKQILNNPKKCKQIKTMAGITNTTILAEISKVSDKIDSIIRTVKPLVEDSVTQFVQNHVKNLGGLIGAYSKCFTSLEVKGREEAEKLWERHLIRDIRLEEQIDLLLDKEKEFDQFLETLDQRWMRELQEKNLEHSKKLFSVGDVIPRDVTFKDENNRSCTIQDFLTEGIRYLVVVVLRHYG</sequence>
<dbReference type="Proteomes" id="UP000594262">
    <property type="component" value="Unplaced"/>
</dbReference>
<dbReference type="OrthoDB" id="40334at2759"/>
<evidence type="ECO:0000313" key="1">
    <source>
        <dbReference type="EnsemblMetazoa" id="CLYHEMP025854.1"/>
    </source>
</evidence>
<reference evidence="1" key="1">
    <citation type="submission" date="2021-01" db="UniProtKB">
        <authorList>
            <consortium name="EnsemblMetazoa"/>
        </authorList>
    </citation>
    <scope>IDENTIFICATION</scope>
</reference>
<evidence type="ECO:0000313" key="2">
    <source>
        <dbReference type="Proteomes" id="UP000594262"/>
    </source>
</evidence>
<proteinExistence type="predicted"/>
<accession>A0A7M5XMS9</accession>
<name>A0A7M5XMS9_9CNID</name>
<dbReference type="AlphaFoldDB" id="A0A7M5XMS9"/>
<keyword evidence="2" id="KW-1185">Reference proteome</keyword>
<dbReference type="EnsemblMetazoa" id="CLYHEMT025854.1">
    <property type="protein sequence ID" value="CLYHEMP025854.1"/>
    <property type="gene ID" value="CLYHEMG025854"/>
</dbReference>